<dbReference type="InterPro" id="IPR011766">
    <property type="entry name" value="TPP_enzyme_TPP-bd"/>
</dbReference>
<dbReference type="Gene3D" id="3.40.50.970">
    <property type="match status" value="2"/>
</dbReference>
<dbReference type="PANTHER" id="PTHR18968">
    <property type="entry name" value="THIAMINE PYROPHOSPHATE ENZYMES"/>
    <property type="match status" value="1"/>
</dbReference>
<comment type="cofactor">
    <cofactor evidence="1">
        <name>thiamine diphosphate</name>
        <dbReference type="ChEBI" id="CHEBI:58937"/>
    </cofactor>
</comment>
<dbReference type="InterPro" id="IPR029035">
    <property type="entry name" value="DHS-like_NAD/FAD-binding_dom"/>
</dbReference>
<dbReference type="SUPFAM" id="SSF52518">
    <property type="entry name" value="Thiamin diphosphate-binding fold (THDP-binding)"/>
    <property type="match status" value="2"/>
</dbReference>
<dbReference type="InterPro" id="IPR012001">
    <property type="entry name" value="Thiamin_PyroP_enz_TPP-bd_dom"/>
</dbReference>
<feature type="domain" description="Thiamine pyrophosphate enzyme N-terminal TPP-binding" evidence="7">
    <location>
        <begin position="3"/>
        <end position="111"/>
    </location>
</feature>
<dbReference type="GO" id="GO:0030976">
    <property type="term" value="F:thiamine pyrophosphate binding"/>
    <property type="evidence" value="ECO:0007669"/>
    <property type="project" value="InterPro"/>
</dbReference>
<dbReference type="PROSITE" id="PS00187">
    <property type="entry name" value="TPP_ENZYMES"/>
    <property type="match status" value="1"/>
</dbReference>
<keyword evidence="9" id="KW-1185">Reference proteome</keyword>
<dbReference type="Proteomes" id="UP000264006">
    <property type="component" value="Chromosome"/>
</dbReference>
<comment type="similarity">
    <text evidence="2 4">Belongs to the TPP enzyme family.</text>
</comment>
<dbReference type="Pfam" id="PF00205">
    <property type="entry name" value="TPP_enzyme_M"/>
    <property type="match status" value="1"/>
</dbReference>
<dbReference type="OrthoDB" id="3203527at2"/>
<dbReference type="GO" id="GO:0000287">
    <property type="term" value="F:magnesium ion binding"/>
    <property type="evidence" value="ECO:0007669"/>
    <property type="project" value="InterPro"/>
</dbReference>
<dbReference type="CDD" id="cd07035">
    <property type="entry name" value="TPP_PYR_POX_like"/>
    <property type="match status" value="1"/>
</dbReference>
<dbReference type="GO" id="GO:0005948">
    <property type="term" value="C:acetolactate synthase complex"/>
    <property type="evidence" value="ECO:0007669"/>
    <property type="project" value="TreeGrafter"/>
</dbReference>
<dbReference type="GO" id="GO:0003984">
    <property type="term" value="F:acetolactate synthase activity"/>
    <property type="evidence" value="ECO:0007669"/>
    <property type="project" value="TreeGrafter"/>
</dbReference>
<evidence type="ECO:0000313" key="9">
    <source>
        <dbReference type="Proteomes" id="UP000264006"/>
    </source>
</evidence>
<keyword evidence="3 4" id="KW-0786">Thiamine pyrophosphate</keyword>
<dbReference type="Pfam" id="PF02775">
    <property type="entry name" value="TPP_enzyme_C"/>
    <property type="match status" value="1"/>
</dbReference>
<dbReference type="InterPro" id="IPR000399">
    <property type="entry name" value="TPP-bd_CS"/>
</dbReference>
<evidence type="ECO:0000256" key="4">
    <source>
        <dbReference type="RuleBase" id="RU362132"/>
    </source>
</evidence>
<dbReference type="CDD" id="cd00568">
    <property type="entry name" value="TPP_enzymes"/>
    <property type="match status" value="1"/>
</dbReference>
<dbReference type="EMBL" id="CP031165">
    <property type="protein sequence ID" value="AXV06660.1"/>
    <property type="molecule type" value="Genomic_DNA"/>
</dbReference>
<sequence length="542" mass="57135">MLGHALIAEVLFQQGVDTVFGVVGHGNMAMLSELVATHGVHFVAAAREDGAVSMADGYGRATGRVACTTTTFGPGLTNTLTGLTEATRNGTPMVVLTGATPPGAWHRQSLNETLVARASGAGHQLVHGLDTIRRDVTEAVHRAKEECRPIILAASEEVQHGRTEGLEQVPARVMARHGHTTRPDADSLDRALGIIATARRPLLLAGRGAVRSDAGSALRSLAERLGAPTATTLLSRGFLADDPCHVGTMGSMSSQAGAAVIAEADCIVGFGASLNPDTTSRGTMVDGKRVVQIELDPSRVSRHHDPDAVVIGDARLVAEEMVALLTDLGAEPATFRSDGLAARLRDHRFEDEFTDCSDGEHVDLRTAVLALDRALPDQRSVSIDAGRFMVAPSTYMRVQDPSHLLYPLAFGSVGLGMAAAIGAAVAAPDRPSVAIMGDGGFMMSLQEFHTAVRNDLDLIVMVLNDSTYGAEYHTLKRQGHEVSISTNDWPDFVSTAKALGGTGHHVRNLDDLASLATVLDARTGPVLIDVTVDPEVLVGYAE</sequence>
<dbReference type="InterPro" id="IPR045229">
    <property type="entry name" value="TPP_enz"/>
</dbReference>
<proteinExistence type="inferred from homology"/>
<evidence type="ECO:0000313" key="8">
    <source>
        <dbReference type="EMBL" id="AXV06660.1"/>
    </source>
</evidence>
<dbReference type="GO" id="GO:0050660">
    <property type="term" value="F:flavin adenine dinucleotide binding"/>
    <property type="evidence" value="ECO:0007669"/>
    <property type="project" value="TreeGrafter"/>
</dbReference>
<gene>
    <name evidence="8" type="ORF">DVS28_a1975</name>
</gene>
<evidence type="ECO:0000259" key="7">
    <source>
        <dbReference type="Pfam" id="PF02776"/>
    </source>
</evidence>
<dbReference type="RefSeq" id="WP_114591271.1">
    <property type="nucleotide sequence ID" value="NZ_CP031165.1"/>
</dbReference>
<evidence type="ECO:0000256" key="1">
    <source>
        <dbReference type="ARBA" id="ARBA00001964"/>
    </source>
</evidence>
<evidence type="ECO:0000259" key="6">
    <source>
        <dbReference type="Pfam" id="PF02775"/>
    </source>
</evidence>
<dbReference type="GO" id="GO:0009097">
    <property type="term" value="P:isoleucine biosynthetic process"/>
    <property type="evidence" value="ECO:0007669"/>
    <property type="project" value="TreeGrafter"/>
</dbReference>
<evidence type="ECO:0000256" key="3">
    <source>
        <dbReference type="ARBA" id="ARBA00023052"/>
    </source>
</evidence>
<name>A0A346XWR3_9ACTN</name>
<organism evidence="8 9">
    <name type="scientific">Euzebya pacifica</name>
    <dbReference type="NCBI Taxonomy" id="1608957"/>
    <lineage>
        <taxon>Bacteria</taxon>
        <taxon>Bacillati</taxon>
        <taxon>Actinomycetota</taxon>
        <taxon>Nitriliruptoria</taxon>
        <taxon>Euzebyales</taxon>
    </lineage>
</organism>
<dbReference type="InterPro" id="IPR029061">
    <property type="entry name" value="THDP-binding"/>
</dbReference>
<dbReference type="PANTHER" id="PTHR18968:SF13">
    <property type="entry name" value="ACETOLACTATE SYNTHASE CATALYTIC SUBUNIT, MITOCHONDRIAL"/>
    <property type="match status" value="1"/>
</dbReference>
<dbReference type="Gene3D" id="3.40.50.1220">
    <property type="entry name" value="TPP-binding domain"/>
    <property type="match status" value="1"/>
</dbReference>
<dbReference type="SUPFAM" id="SSF52467">
    <property type="entry name" value="DHS-like NAD/FAD-binding domain"/>
    <property type="match status" value="1"/>
</dbReference>
<dbReference type="InterPro" id="IPR012000">
    <property type="entry name" value="Thiamin_PyroP_enz_cen_dom"/>
</dbReference>
<accession>A0A346XWR3</accession>
<protein>
    <submittedName>
        <fullName evidence="8">Acetolactate synthase large subunit</fullName>
    </submittedName>
</protein>
<feature type="domain" description="Thiamine pyrophosphate enzyme TPP-binding" evidence="6">
    <location>
        <begin position="384"/>
        <end position="530"/>
    </location>
</feature>
<feature type="domain" description="Thiamine pyrophosphate enzyme central" evidence="5">
    <location>
        <begin position="188"/>
        <end position="320"/>
    </location>
</feature>
<dbReference type="Pfam" id="PF02776">
    <property type="entry name" value="TPP_enzyme_N"/>
    <property type="match status" value="1"/>
</dbReference>
<dbReference type="KEGG" id="euz:DVS28_a1975"/>
<evidence type="ECO:0000259" key="5">
    <source>
        <dbReference type="Pfam" id="PF00205"/>
    </source>
</evidence>
<dbReference type="AlphaFoldDB" id="A0A346XWR3"/>
<dbReference type="GO" id="GO:0009099">
    <property type="term" value="P:L-valine biosynthetic process"/>
    <property type="evidence" value="ECO:0007669"/>
    <property type="project" value="TreeGrafter"/>
</dbReference>
<evidence type="ECO:0000256" key="2">
    <source>
        <dbReference type="ARBA" id="ARBA00007812"/>
    </source>
</evidence>
<reference evidence="8 9" key="1">
    <citation type="submission" date="2018-09" db="EMBL/GenBank/DDBJ databases">
        <title>Complete genome sequence of Euzebya sp. DY32-46 isolated from seawater of Pacific Ocean.</title>
        <authorList>
            <person name="Xu L."/>
            <person name="Wu Y.-H."/>
            <person name="Xu X.-W."/>
        </authorList>
    </citation>
    <scope>NUCLEOTIDE SEQUENCE [LARGE SCALE GENOMIC DNA]</scope>
    <source>
        <strain evidence="8 9">DY32-46</strain>
    </source>
</reference>